<dbReference type="Proteomes" id="UP000183898">
    <property type="component" value="Unassembled WGS sequence"/>
</dbReference>
<dbReference type="Gene3D" id="1.20.1600.10">
    <property type="entry name" value="Outer membrane efflux proteins (OEP)"/>
    <property type="match status" value="1"/>
</dbReference>
<keyword evidence="3" id="KW-0732">Signal</keyword>
<gene>
    <name evidence="4" type="ORF">SAMN05216404_101443</name>
</gene>
<dbReference type="SUPFAM" id="SSF56954">
    <property type="entry name" value="Outer membrane efflux proteins (OEP)"/>
    <property type="match status" value="1"/>
</dbReference>
<organism evidence="4 5">
    <name type="scientific">Nitrosospira multiformis</name>
    <dbReference type="NCBI Taxonomy" id="1231"/>
    <lineage>
        <taxon>Bacteria</taxon>
        <taxon>Pseudomonadati</taxon>
        <taxon>Pseudomonadota</taxon>
        <taxon>Betaproteobacteria</taxon>
        <taxon>Nitrosomonadales</taxon>
        <taxon>Nitrosomonadaceae</taxon>
        <taxon>Nitrosospira</taxon>
    </lineage>
</organism>
<feature type="compositionally biased region" description="Pro residues" evidence="2">
    <location>
        <begin position="41"/>
        <end position="69"/>
    </location>
</feature>
<evidence type="ECO:0000256" key="1">
    <source>
        <dbReference type="ARBA" id="ARBA00007613"/>
    </source>
</evidence>
<dbReference type="Pfam" id="PF02321">
    <property type="entry name" value="OEP"/>
    <property type="match status" value="2"/>
</dbReference>
<dbReference type="GO" id="GO:0015562">
    <property type="term" value="F:efflux transmembrane transporter activity"/>
    <property type="evidence" value="ECO:0007669"/>
    <property type="project" value="InterPro"/>
</dbReference>
<dbReference type="PANTHER" id="PTHR30203:SF24">
    <property type="entry name" value="BLR4935 PROTEIN"/>
    <property type="match status" value="1"/>
</dbReference>
<feature type="chain" id="PRO_5010384541" evidence="3">
    <location>
        <begin position="25"/>
        <end position="492"/>
    </location>
</feature>
<dbReference type="EMBL" id="FOCT01000001">
    <property type="protein sequence ID" value="SEM89508.1"/>
    <property type="molecule type" value="Genomic_DNA"/>
</dbReference>
<dbReference type="InterPro" id="IPR003423">
    <property type="entry name" value="OMP_efflux"/>
</dbReference>
<sequence>MHILSLCRLLPALILVLPLPPASALEPSTIPAITPPPALPPAAAPAPAPPVAPAPRAPGMPPATTPGPTVPGSATGRLPGLLAPAAPGPTMPTPAAPPSQVLTIEELQRLGLKANGLVQAAHFQIRAAEAGVVGASAYPNPQLTFMAGPQHARVVPQALPANSHRQFTVSQTIENPFLRSARIDSAEAGVDASHAGLEQVRADLAAQLRVAAYELILRQEVARVEAGVSDLMEEIRRRVKVRVDVGEAPRFELIRAETEVLAAASRKEAAQLNAQRARIALIQLTAGALQPGFQIMGSLAESVSLPPLEELRETVPAVNPEVTRLEAEWNRARRRIDQERAAVLPSLTVLLSNFQEAQYTSNLAGLNVTIPLFYQRRGEINAAVADSERARGILEFRRFEIGQLLESAWQAKQIAQRRVDMFEGGLVKEAEKALEIAQAAYRFGERGLIEVLDTQRVLRGVLSDLLQARFDLQAAVAEIDRLRAYYPKEGFE</sequence>
<dbReference type="AlphaFoldDB" id="A0A1H8C5F5"/>
<feature type="region of interest" description="Disordered" evidence="2">
    <location>
        <begin position="41"/>
        <end position="94"/>
    </location>
</feature>
<protein>
    <submittedName>
        <fullName evidence="4">Outer membrane protein, cobalt-zinc-cadmium efflux system</fullName>
    </submittedName>
</protein>
<name>A0A1H8C5F5_9PROT</name>
<accession>A0A1H8C5F5</accession>
<comment type="similarity">
    <text evidence="1">Belongs to the outer membrane factor (OMF) (TC 1.B.17) family.</text>
</comment>
<evidence type="ECO:0000256" key="3">
    <source>
        <dbReference type="SAM" id="SignalP"/>
    </source>
</evidence>
<evidence type="ECO:0000313" key="5">
    <source>
        <dbReference type="Proteomes" id="UP000183898"/>
    </source>
</evidence>
<evidence type="ECO:0000313" key="4">
    <source>
        <dbReference type="EMBL" id="SEM89508.1"/>
    </source>
</evidence>
<dbReference type="InterPro" id="IPR010131">
    <property type="entry name" value="MdtP/NodT-like"/>
</dbReference>
<proteinExistence type="inferred from homology"/>
<evidence type="ECO:0000256" key="2">
    <source>
        <dbReference type="SAM" id="MobiDB-lite"/>
    </source>
</evidence>
<feature type="signal peptide" evidence="3">
    <location>
        <begin position="1"/>
        <end position="24"/>
    </location>
</feature>
<dbReference type="PANTHER" id="PTHR30203">
    <property type="entry name" value="OUTER MEMBRANE CATION EFFLUX PROTEIN"/>
    <property type="match status" value="1"/>
</dbReference>
<feature type="compositionally biased region" description="Low complexity" evidence="2">
    <location>
        <begin position="70"/>
        <end position="85"/>
    </location>
</feature>
<reference evidence="4 5" key="1">
    <citation type="submission" date="2016-10" db="EMBL/GenBank/DDBJ databases">
        <authorList>
            <person name="de Groot N.N."/>
        </authorList>
    </citation>
    <scope>NUCLEOTIDE SEQUENCE [LARGE SCALE GENOMIC DNA]</scope>
    <source>
        <strain evidence="4 5">Nl18</strain>
    </source>
</reference>